<evidence type="ECO:0000313" key="2">
    <source>
        <dbReference type="EMBL" id="GGY09839.1"/>
    </source>
</evidence>
<feature type="transmembrane region" description="Helical" evidence="1">
    <location>
        <begin position="48"/>
        <end position="72"/>
    </location>
</feature>
<gene>
    <name evidence="2" type="ORF">GCM10007160_41380</name>
</gene>
<proteinExistence type="predicted"/>
<comment type="caution">
    <text evidence="2">The sequence shown here is derived from an EMBL/GenBank/DDBJ whole genome shotgun (WGS) entry which is preliminary data.</text>
</comment>
<protein>
    <recommendedName>
        <fullName evidence="4">DUF5666 domain-containing protein</fullName>
    </recommendedName>
</protein>
<reference evidence="3" key="1">
    <citation type="journal article" date="2019" name="Int. J. Syst. Evol. Microbiol.">
        <title>The Global Catalogue of Microorganisms (GCM) 10K type strain sequencing project: providing services to taxonomists for standard genome sequencing and annotation.</title>
        <authorList>
            <consortium name="The Broad Institute Genomics Platform"/>
            <consortium name="The Broad Institute Genome Sequencing Center for Infectious Disease"/>
            <person name="Wu L."/>
            <person name="Ma J."/>
        </authorList>
    </citation>
    <scope>NUCLEOTIDE SEQUENCE [LARGE SCALE GENOMIC DNA]</scope>
    <source>
        <strain evidence="3">KCTC 22228</strain>
    </source>
</reference>
<sequence>MTTLWRCDDVSVTVQHDLFAGALTRTSLGRNSDEPCEAAAMIIIRHRLLLLAILCLLLLGYAPSAAFAHHGWSWSTGENIELVGTITEVSLGNPHGRLTLDVDGTAWTVEVGQPWRNERAGLEEGDLAEGVEIRVLGAPSANPDEKRLKAVRLWIDDDEYTLYPGRV</sequence>
<keyword evidence="1" id="KW-0812">Transmembrane</keyword>
<evidence type="ECO:0000313" key="3">
    <source>
        <dbReference type="Proteomes" id="UP000653056"/>
    </source>
</evidence>
<dbReference type="InterPro" id="IPR046150">
    <property type="entry name" value="DUF6152"/>
</dbReference>
<keyword evidence="1" id="KW-0472">Membrane</keyword>
<accession>A0ABQ2ZDE8</accession>
<dbReference type="Pfam" id="PF19649">
    <property type="entry name" value="DUF6152"/>
    <property type="match status" value="1"/>
</dbReference>
<organism evidence="2 3">
    <name type="scientific">Litchfieldella qijiaojingensis</name>
    <dbReference type="NCBI Taxonomy" id="980347"/>
    <lineage>
        <taxon>Bacteria</taxon>
        <taxon>Pseudomonadati</taxon>
        <taxon>Pseudomonadota</taxon>
        <taxon>Gammaproteobacteria</taxon>
        <taxon>Oceanospirillales</taxon>
        <taxon>Halomonadaceae</taxon>
        <taxon>Litchfieldella</taxon>
    </lineage>
</organism>
<evidence type="ECO:0000256" key="1">
    <source>
        <dbReference type="SAM" id="Phobius"/>
    </source>
</evidence>
<dbReference type="Proteomes" id="UP000653056">
    <property type="component" value="Unassembled WGS sequence"/>
</dbReference>
<name>A0ABQ2ZDE8_9GAMM</name>
<keyword evidence="1" id="KW-1133">Transmembrane helix</keyword>
<keyword evidence="3" id="KW-1185">Reference proteome</keyword>
<dbReference type="EMBL" id="BMXS01000036">
    <property type="protein sequence ID" value="GGY09839.1"/>
    <property type="molecule type" value="Genomic_DNA"/>
</dbReference>
<evidence type="ECO:0008006" key="4">
    <source>
        <dbReference type="Google" id="ProtNLM"/>
    </source>
</evidence>